<dbReference type="EMBL" id="PP511673">
    <property type="protein sequence ID" value="XCD06450.1"/>
    <property type="molecule type" value="Genomic_DNA"/>
</dbReference>
<feature type="transmembrane region" description="Helical" evidence="1">
    <location>
        <begin position="6"/>
        <end position="27"/>
    </location>
</feature>
<dbReference type="EMBL" id="PP511419">
    <property type="protein sequence ID" value="XCD04066.1"/>
    <property type="molecule type" value="Genomic_DNA"/>
</dbReference>
<keyword evidence="1" id="KW-1133">Transmembrane helix</keyword>
<name>A0AAU8B331_9VIRU</name>
<evidence type="ECO:0000313" key="3">
    <source>
        <dbReference type="EMBL" id="XCD05450.1"/>
    </source>
</evidence>
<protein>
    <submittedName>
        <fullName evidence="4">Uncharacterized protein</fullName>
    </submittedName>
</protein>
<keyword evidence="1" id="KW-0812">Transmembrane</keyword>
<reference evidence="4" key="1">
    <citation type="submission" date="2024-03" db="EMBL/GenBank/DDBJ databases">
        <title>Diverse circular DNA viruses in blood, oral, and fecal samples of captive lemurs.</title>
        <authorList>
            <person name="Paietta E.N."/>
            <person name="Kraberger S."/>
            <person name="Lund M.C."/>
            <person name="Custer J.M."/>
            <person name="Vargas K.M."/>
            <person name="Ehmke E.E."/>
            <person name="Yoder A.D."/>
            <person name="Varsani A."/>
        </authorList>
    </citation>
    <scope>NUCLEOTIDE SEQUENCE</scope>
    <source>
        <strain evidence="2">Duke_21_81</strain>
        <strain evidence="3">Duke_24FS_88</strain>
        <strain evidence="4">Duke_25FS_107</strain>
        <strain evidence="5">Duke_26_70</strain>
    </source>
</reference>
<accession>A0AAU8B331</accession>
<evidence type="ECO:0000313" key="4">
    <source>
        <dbReference type="EMBL" id="XCD06450.1"/>
    </source>
</evidence>
<sequence length="41" mass="5081">MDILFLVIACIPAFIVLRFFWYAGTYFKRETHLEYKEEDYQ</sequence>
<organism evidence="4">
    <name type="scientific">Dulem virus 155</name>
    <dbReference type="NCBI Taxonomy" id="3145632"/>
    <lineage>
        <taxon>Viruses</taxon>
        <taxon>Monodnaviria</taxon>
        <taxon>Sangervirae</taxon>
        <taxon>Phixviricota</taxon>
        <taxon>Malgrandaviricetes</taxon>
        <taxon>Petitvirales</taxon>
        <taxon>Microviridae</taxon>
        <taxon>Microvirus</taxon>
    </lineage>
</organism>
<dbReference type="EMBL" id="PP511561">
    <property type="protein sequence ID" value="XCD05450.1"/>
    <property type="molecule type" value="Genomic_DNA"/>
</dbReference>
<proteinExistence type="predicted"/>
<dbReference type="EMBL" id="PP511741">
    <property type="protein sequence ID" value="XCD07025.1"/>
    <property type="molecule type" value="Genomic_DNA"/>
</dbReference>
<keyword evidence="1" id="KW-0472">Membrane</keyword>
<evidence type="ECO:0000313" key="2">
    <source>
        <dbReference type="EMBL" id="XCD04066.1"/>
    </source>
</evidence>
<evidence type="ECO:0000313" key="5">
    <source>
        <dbReference type="EMBL" id="XCD07025.1"/>
    </source>
</evidence>
<evidence type="ECO:0000256" key="1">
    <source>
        <dbReference type="SAM" id="Phobius"/>
    </source>
</evidence>